<dbReference type="RefSeq" id="WP_167229032.1">
    <property type="nucleotide sequence ID" value="NZ_VUYU01000021.1"/>
</dbReference>
<reference evidence="1 2" key="1">
    <citation type="submission" date="2019-09" db="EMBL/GenBank/DDBJ databases">
        <title>Taxonomy of Antarctic Massilia spp.: description of Massilia rubra sp. nov., Massilia aquatica sp. nov., Massilia mucilaginosa sp. nov., Massilia frigida sp. nov. isolated from streams, lakes and regoliths.</title>
        <authorList>
            <person name="Holochova P."/>
            <person name="Sedlacek I."/>
            <person name="Kralova S."/>
            <person name="Maslanova I."/>
            <person name="Busse H.-J."/>
            <person name="Stankova E."/>
            <person name="Vrbovska V."/>
            <person name="Kovarovic V."/>
            <person name="Bartak M."/>
            <person name="Svec P."/>
            <person name="Pantucek R."/>
        </authorList>
    </citation>
    <scope>NUCLEOTIDE SEQUENCE [LARGE SCALE GENOMIC DNA]</scope>
    <source>
        <strain evidence="1 2">CCM 8692</strain>
    </source>
</reference>
<proteinExistence type="predicted"/>
<dbReference type="Proteomes" id="UP000785613">
    <property type="component" value="Unassembled WGS sequence"/>
</dbReference>
<sequence>MPSSPSTIDAGKEQFPVQPARALAGALLLGAASMCNAGGVTGAVYSNFGNDLLVPIFPGKNWLPMYANKDDAKPVRELTDARVLDVGEGDWEACISMADPVGRVRCHVRGADTWVDRWSFIGPREILPVEPWPFRYWLYVASAGSGSEASSDLYKAVPRSPYLVKPKQFASVFFIVKFDKRGFAISPKTGKRTGDRVFLAGSGVYLAPDDPARRLRQPWLFLSYYHSIPKALCPGAAGESCASAVNLQPQWRGIKALHREPARPAKPYAGRMFGPGETAFARHGEAALPFNYTVPAEVDMAADEHANSVAGRAANRATPFCLIDCPPGANLAIPDPAPL</sequence>
<dbReference type="EMBL" id="VUYU01000021">
    <property type="protein sequence ID" value="NHZ36777.1"/>
    <property type="molecule type" value="Genomic_DNA"/>
</dbReference>
<gene>
    <name evidence="1" type="ORF">F0185_24740</name>
</gene>
<evidence type="ECO:0000313" key="2">
    <source>
        <dbReference type="Proteomes" id="UP000785613"/>
    </source>
</evidence>
<organism evidence="1 2">
    <name type="scientific">Massilia rubra</name>
    <dbReference type="NCBI Taxonomy" id="2607910"/>
    <lineage>
        <taxon>Bacteria</taxon>
        <taxon>Pseudomonadati</taxon>
        <taxon>Pseudomonadota</taxon>
        <taxon>Betaproteobacteria</taxon>
        <taxon>Burkholderiales</taxon>
        <taxon>Oxalobacteraceae</taxon>
        <taxon>Telluria group</taxon>
        <taxon>Massilia</taxon>
    </lineage>
</organism>
<protein>
    <submittedName>
        <fullName evidence="1">Uncharacterized protein</fullName>
    </submittedName>
</protein>
<evidence type="ECO:0000313" key="1">
    <source>
        <dbReference type="EMBL" id="NHZ36777.1"/>
    </source>
</evidence>
<comment type="caution">
    <text evidence="1">The sequence shown here is derived from an EMBL/GenBank/DDBJ whole genome shotgun (WGS) entry which is preliminary data.</text>
</comment>
<accession>A0ABX0LQU4</accession>
<name>A0ABX0LQU4_9BURK</name>
<keyword evidence="2" id="KW-1185">Reference proteome</keyword>